<organism evidence="1">
    <name type="scientific">Cyanothece sp. (strain PCC 7425 / ATCC 29141)</name>
    <dbReference type="NCBI Taxonomy" id="395961"/>
    <lineage>
        <taxon>Bacteria</taxon>
        <taxon>Bacillati</taxon>
        <taxon>Cyanobacteriota</taxon>
        <taxon>Cyanophyceae</taxon>
        <taxon>Gomontiellales</taxon>
        <taxon>Cyanothecaceae</taxon>
        <taxon>Cyanothece</taxon>
    </lineage>
</organism>
<reference evidence="1" key="1">
    <citation type="submission" date="2009-01" db="EMBL/GenBank/DDBJ databases">
        <title>Complete sequence of chromosome Cyanothece sp. PCC 7425.</title>
        <authorList>
            <consortium name="US DOE Joint Genome Institute"/>
            <person name="Lucas S."/>
            <person name="Copeland A."/>
            <person name="Lapidus A."/>
            <person name="Glavina del Rio T."/>
            <person name="Dalin E."/>
            <person name="Tice H."/>
            <person name="Bruce D."/>
            <person name="Goodwin L."/>
            <person name="Pitluck S."/>
            <person name="Sims D."/>
            <person name="Meineke L."/>
            <person name="Brettin T."/>
            <person name="Detter J.C."/>
            <person name="Han C."/>
            <person name="Larimer F."/>
            <person name="Land M."/>
            <person name="Hauser L."/>
            <person name="Kyrpides N."/>
            <person name="Ovchinnikova G."/>
            <person name="Liberton M."/>
            <person name="Stoeckel J."/>
            <person name="Banerjee A."/>
            <person name="Singh A."/>
            <person name="Page L."/>
            <person name="Sato H."/>
            <person name="Zhao L."/>
            <person name="Sherman L."/>
            <person name="Pakrasi H."/>
            <person name="Richardson P."/>
        </authorList>
    </citation>
    <scope>NUCLEOTIDE SEQUENCE</scope>
    <source>
        <strain evidence="1">PCC 7425</strain>
    </source>
</reference>
<dbReference type="STRING" id="395961.Cyan7425_4877"/>
<evidence type="ECO:0000313" key="1">
    <source>
        <dbReference type="EMBL" id="ACL47177.1"/>
    </source>
</evidence>
<dbReference type="KEGG" id="cyn:Cyan7425_4877"/>
<sequence>MLLIHDRILMIHDRLLITRLNMPMIVDRIFLYCPTMLHDRNAEVLY</sequence>
<accession>B8HN50</accession>
<name>B8HN50_CYAP4</name>
<dbReference type="EMBL" id="CP001344">
    <property type="protein sequence ID" value="ACL47177.1"/>
    <property type="molecule type" value="Genomic_DNA"/>
</dbReference>
<protein>
    <submittedName>
        <fullName evidence="1">Uncharacterized protein</fullName>
    </submittedName>
</protein>
<dbReference type="HOGENOM" id="CLU_3182746_0_0_3"/>
<dbReference type="AlphaFoldDB" id="B8HN50"/>
<gene>
    <name evidence="1" type="ordered locus">Cyan7425_4877</name>
</gene>
<proteinExistence type="predicted"/>